<dbReference type="RefSeq" id="WP_280307924.1">
    <property type="nucleotide sequence ID" value="NZ_JAPDIQ010000004.1"/>
</dbReference>
<comment type="caution">
    <text evidence="1">The sequence shown here is derived from an EMBL/GenBank/DDBJ whole genome shotgun (WGS) entry which is preliminary data.</text>
</comment>
<dbReference type="Pfam" id="PF10109">
    <property type="entry name" value="Phage_TAC_7"/>
    <property type="match status" value="1"/>
</dbReference>
<gene>
    <name evidence="1" type="ORF">OMP44_10875</name>
</gene>
<organism evidence="1 2">
    <name type="scientific">Pseudomonas flavocrustae</name>
    <dbReference type="NCBI Taxonomy" id="2991719"/>
    <lineage>
        <taxon>Bacteria</taxon>
        <taxon>Pseudomonadati</taxon>
        <taxon>Pseudomonadota</taxon>
        <taxon>Gammaproteobacteria</taxon>
        <taxon>Pseudomonadales</taxon>
        <taxon>Pseudomonadaceae</taxon>
        <taxon>Pseudomonas</taxon>
    </lineage>
</organism>
<reference evidence="1 2" key="1">
    <citation type="submission" date="2022-10" db="EMBL/GenBank/DDBJ databases">
        <title>A novel Pseudomonas species, isolated from Passiflora incarnata leaves.</title>
        <authorList>
            <person name="Cueva-Yesquen L.G."/>
            <person name="Fantinatti-Garboggini F."/>
        </authorList>
    </citation>
    <scope>NUCLEOTIDE SEQUENCE [LARGE SCALE GENOMIC DNA]</scope>
    <source>
        <strain evidence="1 2">CBMAI 2609</strain>
    </source>
</reference>
<evidence type="ECO:0000313" key="1">
    <source>
        <dbReference type="EMBL" id="MDH4763400.1"/>
    </source>
</evidence>
<dbReference type="EMBL" id="JAPDIQ010000004">
    <property type="protein sequence ID" value="MDH4763400.1"/>
    <property type="molecule type" value="Genomic_DNA"/>
</dbReference>
<protein>
    <submittedName>
        <fullName evidence="1">Phage tail assembly protein</fullName>
    </submittedName>
</protein>
<accession>A0ABT6IIH9</accession>
<keyword evidence="2" id="KW-1185">Reference proteome</keyword>
<dbReference type="Proteomes" id="UP001157461">
    <property type="component" value="Unassembled WGS sequence"/>
</dbReference>
<dbReference type="InterPro" id="IPR019289">
    <property type="entry name" value="Phage_tail_E/E"/>
</dbReference>
<evidence type="ECO:0000313" key="2">
    <source>
        <dbReference type="Proteomes" id="UP001157461"/>
    </source>
</evidence>
<name>A0ABT6IIH9_9PSED</name>
<proteinExistence type="predicted"/>
<sequence length="101" mass="10774">MSDTTPENVVVLDQPIVRGATTIDQISLRKPNAGALRGITLSDLLQMDVNAIVRVIPRISTPTLTEAEVRAMDPADLVDAGSVVASFLLKKSMKADLFPAT</sequence>